<evidence type="ECO:0000313" key="3">
    <source>
        <dbReference type="Proteomes" id="UP000216446"/>
    </source>
</evidence>
<feature type="signal peptide" evidence="1">
    <location>
        <begin position="1"/>
        <end position="32"/>
    </location>
</feature>
<keyword evidence="1" id="KW-0732">Signal</keyword>
<dbReference type="Proteomes" id="UP000216446">
    <property type="component" value="Unassembled WGS sequence"/>
</dbReference>
<reference evidence="2 3" key="1">
    <citation type="submission" date="2016-11" db="EMBL/GenBank/DDBJ databases">
        <title>Study of marine rhodopsin-containing bacteria.</title>
        <authorList>
            <person name="Yoshizawa S."/>
            <person name="Kumagai Y."/>
            <person name="Kogure K."/>
        </authorList>
    </citation>
    <scope>NUCLEOTIDE SEQUENCE [LARGE SCALE GENOMIC DNA]</scope>
    <source>
        <strain evidence="2 3">SG-29</strain>
    </source>
</reference>
<gene>
    <name evidence="2" type="ORF">BSZ36_16495</name>
</gene>
<organism evidence="2 3">
    <name type="scientific">Rubricoccus marinus</name>
    <dbReference type="NCBI Taxonomy" id="716817"/>
    <lineage>
        <taxon>Bacteria</taxon>
        <taxon>Pseudomonadati</taxon>
        <taxon>Rhodothermota</taxon>
        <taxon>Rhodothermia</taxon>
        <taxon>Rhodothermales</taxon>
        <taxon>Rubricoccaceae</taxon>
        <taxon>Rubricoccus</taxon>
    </lineage>
</organism>
<dbReference type="RefSeq" id="WP_094550909.1">
    <property type="nucleotide sequence ID" value="NZ_MQWB01000001.1"/>
</dbReference>
<protein>
    <submittedName>
        <fullName evidence="2">Uncharacterized protein</fullName>
    </submittedName>
</protein>
<comment type="caution">
    <text evidence="2">The sequence shown here is derived from an EMBL/GenBank/DDBJ whole genome shotgun (WGS) entry which is preliminary data.</text>
</comment>
<sequence>MSDRPRLLSRRDALRHTAGVLALGCAAPASLAAPLAPEAPLFRLSIFAPDGSLVQTLRLSDDAGRTLRDAGALGSITFQSVDGEVAHTHATFDLRAG</sequence>
<dbReference type="EMBL" id="MQWB01000001">
    <property type="protein sequence ID" value="OZC04440.1"/>
    <property type="molecule type" value="Genomic_DNA"/>
</dbReference>
<keyword evidence="3" id="KW-1185">Reference proteome</keyword>
<dbReference type="InParanoid" id="A0A259U3C3"/>
<accession>A0A259U3C3</accession>
<name>A0A259U3C3_9BACT</name>
<evidence type="ECO:0000313" key="2">
    <source>
        <dbReference type="EMBL" id="OZC04440.1"/>
    </source>
</evidence>
<dbReference type="PROSITE" id="PS51318">
    <property type="entry name" value="TAT"/>
    <property type="match status" value="1"/>
</dbReference>
<dbReference type="InterPro" id="IPR006311">
    <property type="entry name" value="TAT_signal"/>
</dbReference>
<dbReference type="AlphaFoldDB" id="A0A259U3C3"/>
<evidence type="ECO:0000256" key="1">
    <source>
        <dbReference type="SAM" id="SignalP"/>
    </source>
</evidence>
<feature type="chain" id="PRO_5013170035" evidence="1">
    <location>
        <begin position="33"/>
        <end position="97"/>
    </location>
</feature>
<proteinExistence type="predicted"/>